<reference evidence="5 6" key="1">
    <citation type="submission" date="2024-01" db="EMBL/GenBank/DDBJ databases">
        <title>The complete chloroplast genome sequence of Lithospermum erythrorhizon: insights into the phylogenetic relationship among Boraginaceae species and the maternal lineages of purple gromwells.</title>
        <authorList>
            <person name="Okada T."/>
            <person name="Watanabe K."/>
        </authorList>
    </citation>
    <scope>NUCLEOTIDE SEQUENCE [LARGE SCALE GENOMIC DNA]</scope>
</reference>
<dbReference type="GO" id="GO:0004869">
    <property type="term" value="F:cysteine-type endopeptidase inhibitor activity"/>
    <property type="evidence" value="ECO:0007669"/>
    <property type="project" value="UniProtKB-KW"/>
</dbReference>
<keyword evidence="2" id="KW-0789">Thiol protease inhibitor</keyword>
<dbReference type="AlphaFoldDB" id="A0AAV3PWK6"/>
<sequence length="138" mass="15317">MEPSRTPIVITLSLFVALFFIVNVEAIRKEPEPFPEQKFKVKGVDKSFKLANANDPLVVNAAKFACDEHNKKAGNKGRHWEFVNVLKAKTSDVGADDKKIALIISANDGPLGDFPQALVEVNHNVQKSIAFKEPPEEY</sequence>
<feature type="chain" id="PRO_5043416402" description="Cystatin domain-containing protein" evidence="3">
    <location>
        <begin position="27"/>
        <end position="138"/>
    </location>
</feature>
<name>A0AAV3PWK6_LITER</name>
<evidence type="ECO:0000313" key="6">
    <source>
        <dbReference type="Proteomes" id="UP001454036"/>
    </source>
</evidence>
<dbReference type="SUPFAM" id="SSF54403">
    <property type="entry name" value="Cystatin/monellin"/>
    <property type="match status" value="1"/>
</dbReference>
<evidence type="ECO:0000256" key="1">
    <source>
        <dbReference type="ARBA" id="ARBA00022690"/>
    </source>
</evidence>
<dbReference type="InterPro" id="IPR000010">
    <property type="entry name" value="Cystatin_dom"/>
</dbReference>
<evidence type="ECO:0000259" key="4">
    <source>
        <dbReference type="Pfam" id="PF00031"/>
    </source>
</evidence>
<keyword evidence="6" id="KW-1185">Reference proteome</keyword>
<accession>A0AAV3PWK6</accession>
<feature type="domain" description="Cystatin" evidence="4">
    <location>
        <begin position="51"/>
        <end position="110"/>
    </location>
</feature>
<evidence type="ECO:0000256" key="3">
    <source>
        <dbReference type="SAM" id="SignalP"/>
    </source>
</evidence>
<comment type="caution">
    <text evidence="5">The sequence shown here is derived from an EMBL/GenBank/DDBJ whole genome shotgun (WGS) entry which is preliminary data.</text>
</comment>
<feature type="signal peptide" evidence="3">
    <location>
        <begin position="1"/>
        <end position="26"/>
    </location>
</feature>
<keyword evidence="1" id="KW-0646">Protease inhibitor</keyword>
<dbReference type="InterPro" id="IPR046350">
    <property type="entry name" value="Cystatin_sf"/>
</dbReference>
<dbReference type="Proteomes" id="UP001454036">
    <property type="component" value="Unassembled WGS sequence"/>
</dbReference>
<proteinExistence type="predicted"/>
<keyword evidence="3" id="KW-0732">Signal</keyword>
<gene>
    <name evidence="5" type="ORF">LIER_37854</name>
</gene>
<dbReference type="Gene3D" id="3.10.450.10">
    <property type="match status" value="1"/>
</dbReference>
<dbReference type="Pfam" id="PF00031">
    <property type="entry name" value="Cystatin"/>
    <property type="match status" value="1"/>
</dbReference>
<evidence type="ECO:0000256" key="2">
    <source>
        <dbReference type="ARBA" id="ARBA00022704"/>
    </source>
</evidence>
<protein>
    <recommendedName>
        <fullName evidence="4">Cystatin domain-containing protein</fullName>
    </recommendedName>
</protein>
<dbReference type="EMBL" id="BAABME010018585">
    <property type="protein sequence ID" value="GAA0154332.1"/>
    <property type="molecule type" value="Genomic_DNA"/>
</dbReference>
<organism evidence="5 6">
    <name type="scientific">Lithospermum erythrorhizon</name>
    <name type="common">Purple gromwell</name>
    <name type="synonym">Lithospermum officinale var. erythrorhizon</name>
    <dbReference type="NCBI Taxonomy" id="34254"/>
    <lineage>
        <taxon>Eukaryota</taxon>
        <taxon>Viridiplantae</taxon>
        <taxon>Streptophyta</taxon>
        <taxon>Embryophyta</taxon>
        <taxon>Tracheophyta</taxon>
        <taxon>Spermatophyta</taxon>
        <taxon>Magnoliopsida</taxon>
        <taxon>eudicotyledons</taxon>
        <taxon>Gunneridae</taxon>
        <taxon>Pentapetalae</taxon>
        <taxon>asterids</taxon>
        <taxon>lamiids</taxon>
        <taxon>Boraginales</taxon>
        <taxon>Boraginaceae</taxon>
        <taxon>Boraginoideae</taxon>
        <taxon>Lithospermeae</taxon>
        <taxon>Lithospermum</taxon>
    </lineage>
</organism>
<evidence type="ECO:0000313" key="5">
    <source>
        <dbReference type="EMBL" id="GAA0154332.1"/>
    </source>
</evidence>